<dbReference type="Proteomes" id="UP000885753">
    <property type="component" value="Unassembled WGS sequence"/>
</dbReference>
<dbReference type="InterPro" id="IPR012312">
    <property type="entry name" value="Hemerythrin-like"/>
</dbReference>
<comment type="caution">
    <text evidence="3">The sequence shown here is derived from an EMBL/GenBank/DDBJ whole genome shotgun (WGS) entry which is preliminary data.</text>
</comment>
<proteinExistence type="predicted"/>
<keyword evidence="1" id="KW-0175">Coiled coil</keyword>
<dbReference type="EMBL" id="DSEE01000629">
    <property type="protein sequence ID" value="HER41286.1"/>
    <property type="molecule type" value="Genomic_DNA"/>
</dbReference>
<gene>
    <name evidence="3" type="ORF">ENO10_08715</name>
</gene>
<dbReference type="Pfam" id="PF01814">
    <property type="entry name" value="Hemerythrin"/>
    <property type="match status" value="1"/>
</dbReference>
<evidence type="ECO:0000313" key="3">
    <source>
        <dbReference type="EMBL" id="HER41286.1"/>
    </source>
</evidence>
<dbReference type="Gene3D" id="1.20.120.520">
    <property type="entry name" value="nmb1532 protein domain like"/>
    <property type="match status" value="1"/>
</dbReference>
<feature type="coiled-coil region" evidence="1">
    <location>
        <begin position="87"/>
        <end position="114"/>
    </location>
</feature>
<sequence>MEKTRPLKRDKNIQPLSRDHHHTLLLSWKIRKGFSNGVAPERIKKYADWFYHNHALPHFNIEEEYLFPVLGEDHDMIQKALAEHRRLKRLFTAEEELEKNLSLLEEELERHVRFEERELFNEIERNANEDQLAIITEVHKDERFNENTEDEFWK</sequence>
<evidence type="ECO:0000256" key="1">
    <source>
        <dbReference type="SAM" id="Coils"/>
    </source>
</evidence>
<organism evidence="3">
    <name type="scientific">Salinimicrobium catena</name>
    <dbReference type="NCBI Taxonomy" id="390640"/>
    <lineage>
        <taxon>Bacteria</taxon>
        <taxon>Pseudomonadati</taxon>
        <taxon>Bacteroidota</taxon>
        <taxon>Flavobacteriia</taxon>
        <taxon>Flavobacteriales</taxon>
        <taxon>Flavobacteriaceae</taxon>
        <taxon>Salinimicrobium</taxon>
    </lineage>
</organism>
<feature type="domain" description="Hemerythrin-like" evidence="2">
    <location>
        <begin position="18"/>
        <end position="91"/>
    </location>
</feature>
<protein>
    <submittedName>
        <fullName evidence="3">Hemerythrin domain-containing protein</fullName>
    </submittedName>
</protein>
<reference evidence="3" key="1">
    <citation type="journal article" date="2020" name="mSystems">
        <title>Genome- and Community-Level Interaction Insights into Carbon Utilization and Element Cycling Functions of Hydrothermarchaeota in Hydrothermal Sediment.</title>
        <authorList>
            <person name="Zhou Z."/>
            <person name="Liu Y."/>
            <person name="Xu W."/>
            <person name="Pan J."/>
            <person name="Luo Z.H."/>
            <person name="Li M."/>
        </authorList>
    </citation>
    <scope>NUCLEOTIDE SEQUENCE [LARGE SCALE GENOMIC DNA]</scope>
    <source>
        <strain evidence="3">SpSt-1235</strain>
    </source>
</reference>
<name>A0A7C2M1P0_9FLAO</name>
<dbReference type="AlphaFoldDB" id="A0A7C2M1P0"/>
<accession>A0A7C2M1P0</accession>
<evidence type="ECO:0000259" key="2">
    <source>
        <dbReference type="Pfam" id="PF01814"/>
    </source>
</evidence>